<dbReference type="InterPro" id="IPR001647">
    <property type="entry name" value="HTH_TetR"/>
</dbReference>
<evidence type="ECO:0000259" key="3">
    <source>
        <dbReference type="PROSITE" id="PS50977"/>
    </source>
</evidence>
<dbReference type="GO" id="GO:0000976">
    <property type="term" value="F:transcription cis-regulatory region binding"/>
    <property type="evidence" value="ECO:0007669"/>
    <property type="project" value="TreeGrafter"/>
</dbReference>
<protein>
    <submittedName>
        <fullName evidence="4">Transcriptional regulator, TetR family</fullName>
    </submittedName>
</protein>
<proteinExistence type="predicted"/>
<evidence type="ECO:0000256" key="2">
    <source>
        <dbReference type="PROSITE-ProRule" id="PRU00335"/>
    </source>
</evidence>
<dbReference type="InterPro" id="IPR009057">
    <property type="entry name" value="Homeodomain-like_sf"/>
</dbReference>
<keyword evidence="5" id="KW-1185">Reference proteome</keyword>
<dbReference type="PROSITE" id="PS50977">
    <property type="entry name" value="HTH_TETR_2"/>
    <property type="match status" value="1"/>
</dbReference>
<dbReference type="GO" id="GO:0003700">
    <property type="term" value="F:DNA-binding transcription factor activity"/>
    <property type="evidence" value="ECO:0007669"/>
    <property type="project" value="TreeGrafter"/>
</dbReference>
<sequence>MAEKNTDNNESRKRLIECAKKEFLEKGFAKASLRKIAADAGVTTGAVYFFFKDKDGLLGGVTEAALTSLMGVLEKHFAEDTETDLKSYQQQDGDHDEFAEELVNVIYDNFDEMTILLDKSAGSRFEGIVEEVIDRLDTSYMALAEQYAAAMPGKRVNRDMLHWLTHVQVDAFIHMMNHFPDREDAMRFIKPVMDYLIKGWITYALL</sequence>
<evidence type="ECO:0000313" key="5">
    <source>
        <dbReference type="Proteomes" id="UP000004259"/>
    </source>
</evidence>
<dbReference type="eggNOG" id="COG1309">
    <property type="taxonomic scope" value="Bacteria"/>
</dbReference>
<reference evidence="4 5" key="1">
    <citation type="submission" date="2011-02" db="EMBL/GenBank/DDBJ databases">
        <authorList>
            <person name="Nelson K.E."/>
            <person name="Sutton G."/>
            <person name="Torralba M."/>
            <person name="Durkin S."/>
            <person name="Harkins D."/>
            <person name="Montgomery R."/>
            <person name="Ziemer C."/>
            <person name="Klaassens E."/>
            <person name="Ocuiv P."/>
            <person name="Morrison M."/>
        </authorList>
    </citation>
    <scope>NUCLEOTIDE SEQUENCE [LARGE SCALE GENOMIC DNA]</scope>
    <source>
        <strain evidence="4 5">8</strain>
    </source>
</reference>
<dbReference type="Proteomes" id="UP000004259">
    <property type="component" value="Unassembled WGS sequence"/>
</dbReference>
<dbReference type="OrthoDB" id="9814200at2"/>
<feature type="domain" description="HTH tetR-type" evidence="3">
    <location>
        <begin position="9"/>
        <end position="69"/>
    </location>
</feature>
<dbReference type="PANTHER" id="PTHR30055">
    <property type="entry name" value="HTH-TYPE TRANSCRIPTIONAL REGULATOR RUTR"/>
    <property type="match status" value="1"/>
</dbReference>
<dbReference type="InterPro" id="IPR023772">
    <property type="entry name" value="DNA-bd_HTH_TetR-type_CS"/>
</dbReference>
<dbReference type="RefSeq" id="WP_002850619.1">
    <property type="nucleotide sequence ID" value="NZ_ADKM02000091.1"/>
</dbReference>
<name>E9SDU5_RUMAL</name>
<feature type="DNA-binding region" description="H-T-H motif" evidence="2">
    <location>
        <begin position="32"/>
        <end position="51"/>
    </location>
</feature>
<dbReference type="PROSITE" id="PS01081">
    <property type="entry name" value="HTH_TETR_1"/>
    <property type="match status" value="1"/>
</dbReference>
<accession>E9SDU5</accession>
<dbReference type="Pfam" id="PF00440">
    <property type="entry name" value="TetR_N"/>
    <property type="match status" value="1"/>
</dbReference>
<dbReference type="STRING" id="246199.CUS_7111"/>
<organism evidence="4 5">
    <name type="scientific">Ruminococcus albus 8</name>
    <dbReference type="NCBI Taxonomy" id="246199"/>
    <lineage>
        <taxon>Bacteria</taxon>
        <taxon>Bacillati</taxon>
        <taxon>Bacillota</taxon>
        <taxon>Clostridia</taxon>
        <taxon>Eubacteriales</taxon>
        <taxon>Oscillospiraceae</taxon>
        <taxon>Ruminococcus</taxon>
    </lineage>
</organism>
<dbReference type="SUPFAM" id="SSF46689">
    <property type="entry name" value="Homeodomain-like"/>
    <property type="match status" value="1"/>
</dbReference>
<comment type="caution">
    <text evidence="4">The sequence shown here is derived from an EMBL/GenBank/DDBJ whole genome shotgun (WGS) entry which is preliminary data.</text>
</comment>
<dbReference type="EMBL" id="ADKM02000091">
    <property type="protein sequence ID" value="EGC02638.1"/>
    <property type="molecule type" value="Genomic_DNA"/>
</dbReference>
<evidence type="ECO:0000313" key="4">
    <source>
        <dbReference type="EMBL" id="EGC02638.1"/>
    </source>
</evidence>
<gene>
    <name evidence="4" type="ORF">CUS_7111</name>
</gene>
<keyword evidence="1 2" id="KW-0238">DNA-binding</keyword>
<dbReference type="Gene3D" id="1.10.357.10">
    <property type="entry name" value="Tetracycline Repressor, domain 2"/>
    <property type="match status" value="1"/>
</dbReference>
<dbReference type="PRINTS" id="PR00455">
    <property type="entry name" value="HTHTETR"/>
</dbReference>
<dbReference type="PANTHER" id="PTHR30055:SF226">
    <property type="entry name" value="HTH-TYPE TRANSCRIPTIONAL REGULATOR PKSA"/>
    <property type="match status" value="1"/>
</dbReference>
<evidence type="ECO:0000256" key="1">
    <source>
        <dbReference type="ARBA" id="ARBA00023125"/>
    </source>
</evidence>
<dbReference type="AlphaFoldDB" id="E9SDU5"/>
<dbReference type="InterPro" id="IPR050109">
    <property type="entry name" value="HTH-type_TetR-like_transc_reg"/>
</dbReference>